<dbReference type="RefSeq" id="WP_147670096.1">
    <property type="nucleotide sequence ID" value="NZ_CP120678.1"/>
</dbReference>
<keyword evidence="5" id="KW-0472">Membrane</keyword>
<dbReference type="CDD" id="cd11386">
    <property type="entry name" value="MCP_signal"/>
    <property type="match status" value="1"/>
</dbReference>
<keyword evidence="2" id="KW-0732">Signal</keyword>
<feature type="transmembrane region" description="Helical" evidence="5">
    <location>
        <begin position="6"/>
        <end position="24"/>
    </location>
</feature>
<dbReference type="SMART" id="SM00062">
    <property type="entry name" value="PBPb"/>
    <property type="match status" value="1"/>
</dbReference>
<dbReference type="Gene3D" id="3.40.190.10">
    <property type="entry name" value="Periplasmic binding protein-like II"/>
    <property type="match status" value="2"/>
</dbReference>
<evidence type="ECO:0000256" key="1">
    <source>
        <dbReference type="ARBA" id="ARBA00007162"/>
    </source>
</evidence>
<dbReference type="InterPro" id="IPR004089">
    <property type="entry name" value="MCPsignal_dom"/>
</dbReference>
<dbReference type="InterPro" id="IPR005770">
    <property type="entry name" value="PhnD"/>
</dbReference>
<dbReference type="SUPFAM" id="SSF53850">
    <property type="entry name" value="Periplasmic binding protein-like II"/>
    <property type="match status" value="1"/>
</dbReference>
<dbReference type="PANTHER" id="PTHR32089:SF112">
    <property type="entry name" value="LYSOZYME-LIKE PROTEIN-RELATED"/>
    <property type="match status" value="1"/>
</dbReference>
<dbReference type="SMART" id="SM00283">
    <property type="entry name" value="MA"/>
    <property type="match status" value="1"/>
</dbReference>
<proteinExistence type="inferred from homology"/>
<accession>A0A9Y2AIC4</accession>
<dbReference type="NCBIfam" id="TIGR01098">
    <property type="entry name" value="3A0109s03R"/>
    <property type="match status" value="1"/>
</dbReference>
<dbReference type="GO" id="GO:0007165">
    <property type="term" value="P:signal transduction"/>
    <property type="evidence" value="ECO:0007669"/>
    <property type="project" value="UniProtKB-KW"/>
</dbReference>
<evidence type="ECO:0000256" key="2">
    <source>
        <dbReference type="ARBA" id="ARBA00022729"/>
    </source>
</evidence>
<gene>
    <name evidence="7" type="primary">phnD</name>
    <name evidence="7" type="ORF">P3F81_10485</name>
</gene>
<comment type="similarity">
    <text evidence="1">Belongs to the phosphate/phosphite/phosphonate binding protein family.</text>
</comment>
<organism evidence="7 8">
    <name type="scientific">Selenobaculum gibii</name>
    <dbReference type="NCBI Taxonomy" id="3054208"/>
    <lineage>
        <taxon>Bacteria</taxon>
        <taxon>Bacillati</taxon>
        <taxon>Bacillota</taxon>
        <taxon>Negativicutes</taxon>
        <taxon>Selenomonadales</taxon>
        <taxon>Selenomonadaceae</taxon>
        <taxon>Selenobaculum</taxon>
    </lineage>
</organism>
<keyword evidence="5" id="KW-1133">Transmembrane helix</keyword>
<sequence>MDKKVVLYQAFITFIGSGIGIFVYGATNSTLLALGGALVVAVGASLIMGQSYCAQHSGNLEPSTVKPKEVKKDTNVKELDPEQDMLGMAEELGFSAQQLVWGVSQYQNVLQRLGKLSDEISRNSEINASNIEEATAGVEEIASAATTVSQASQDSFSQCQTSTQIARKHHAQIEEVSQSMLNVVRVVQTAVRDIDDLNIASSKITDFVEKIRGIASQTNLLALNAAIEAARAGENGRGFAVVAEEVRKLAGESELTTKEIEDIVREITEKTAEVTRNMQEGNTELQTVEALAKSSADAINEIVNDVQGIEKNVNHLCNLAGNQRDTTEQMAKVIETIGHATVHIAGSTHTSLESVNGQEKNIEEIFGHAKSMLSTAEKMQRIASRYKQSDEIIFGVNPFVSPQVIKENYVPILEQAAKSIGCKARVIIVSDYDALGKAVEQKMVDVGWFSPFAYVSTKERADIIPIVTPIVNKATSYLGYIVVRNDSDIDSVNHMQGKRFGFVDKKSASGYVYPKALLVEQGKNPDTYFAETHFLGSHNRVIEEVLNGGIDAGATYSEAMDAARKAGIPVDRLRIISQTEPIPKDVIAASPGFDGEIVEKLRTAFESLSETQTQCSKTKINGFVKTNDSDYEVVRKASSLVQ</sequence>
<reference evidence="7" key="1">
    <citation type="submission" date="2023-03" db="EMBL/GenBank/DDBJ databases">
        <title>Selenobaculum gbiensis gen. nov. sp. nov., a new bacterium isolated from the gut microbiota of IBD patient.</title>
        <authorList>
            <person name="Yeo S."/>
            <person name="Park H."/>
            <person name="Huh C.S."/>
        </authorList>
    </citation>
    <scope>NUCLEOTIDE SEQUENCE</scope>
    <source>
        <strain evidence="7">ICN-92133</strain>
    </source>
</reference>
<dbReference type="InterPro" id="IPR001638">
    <property type="entry name" value="Solute-binding_3/MltF_N"/>
</dbReference>
<evidence type="ECO:0000259" key="6">
    <source>
        <dbReference type="PROSITE" id="PS50111"/>
    </source>
</evidence>
<evidence type="ECO:0000256" key="4">
    <source>
        <dbReference type="PROSITE-ProRule" id="PRU00284"/>
    </source>
</evidence>
<evidence type="ECO:0000313" key="7">
    <source>
        <dbReference type="EMBL" id="WIW70311.1"/>
    </source>
</evidence>
<dbReference type="EMBL" id="CP120678">
    <property type="protein sequence ID" value="WIW70311.1"/>
    <property type="molecule type" value="Genomic_DNA"/>
</dbReference>
<feature type="transmembrane region" description="Helical" evidence="5">
    <location>
        <begin position="31"/>
        <end position="52"/>
    </location>
</feature>
<dbReference type="Pfam" id="PF00015">
    <property type="entry name" value="MCPsignal"/>
    <property type="match status" value="1"/>
</dbReference>
<evidence type="ECO:0000313" key="8">
    <source>
        <dbReference type="Proteomes" id="UP001243623"/>
    </source>
</evidence>
<dbReference type="Gene3D" id="1.10.287.950">
    <property type="entry name" value="Methyl-accepting chemotaxis protein"/>
    <property type="match status" value="1"/>
</dbReference>
<keyword evidence="8" id="KW-1185">Reference proteome</keyword>
<dbReference type="Pfam" id="PF12974">
    <property type="entry name" value="Phosphonate-bd"/>
    <property type="match status" value="1"/>
</dbReference>
<protein>
    <submittedName>
        <fullName evidence="7">Phosphate/phosphite/phosphonate ABC transporter substrate-binding protein</fullName>
    </submittedName>
</protein>
<dbReference type="SUPFAM" id="SSF58104">
    <property type="entry name" value="Methyl-accepting chemotaxis protein (MCP) signaling domain"/>
    <property type="match status" value="1"/>
</dbReference>
<dbReference type="AlphaFoldDB" id="A0A9Y2AIC4"/>
<dbReference type="PROSITE" id="PS50111">
    <property type="entry name" value="CHEMOTAXIS_TRANSDUC_2"/>
    <property type="match status" value="1"/>
</dbReference>
<dbReference type="Proteomes" id="UP001243623">
    <property type="component" value="Chromosome"/>
</dbReference>
<dbReference type="CDD" id="cd01071">
    <property type="entry name" value="PBP2_PhnD_like"/>
    <property type="match status" value="1"/>
</dbReference>
<keyword evidence="3 4" id="KW-0807">Transducer</keyword>
<dbReference type="GO" id="GO:0043190">
    <property type="term" value="C:ATP-binding cassette (ABC) transporter complex"/>
    <property type="evidence" value="ECO:0007669"/>
    <property type="project" value="InterPro"/>
</dbReference>
<name>A0A9Y2AIC4_9FIRM</name>
<dbReference type="GO" id="GO:0055085">
    <property type="term" value="P:transmembrane transport"/>
    <property type="evidence" value="ECO:0007669"/>
    <property type="project" value="InterPro"/>
</dbReference>
<evidence type="ECO:0000256" key="5">
    <source>
        <dbReference type="SAM" id="Phobius"/>
    </source>
</evidence>
<dbReference type="KEGG" id="sgbi:P3F81_10485"/>
<feature type="domain" description="Methyl-accepting transducer" evidence="6">
    <location>
        <begin position="102"/>
        <end position="345"/>
    </location>
</feature>
<dbReference type="PANTHER" id="PTHR32089">
    <property type="entry name" value="METHYL-ACCEPTING CHEMOTAXIS PROTEIN MCPB"/>
    <property type="match status" value="1"/>
</dbReference>
<keyword evidence="5" id="KW-0812">Transmembrane</keyword>
<evidence type="ECO:0000256" key="3">
    <source>
        <dbReference type="ARBA" id="ARBA00023224"/>
    </source>
</evidence>